<keyword evidence="9" id="KW-1185">Reference proteome</keyword>
<protein>
    <submittedName>
        <fullName evidence="2">Lysine exporter LysO family protein</fullName>
    </submittedName>
    <submittedName>
        <fullName evidence="5">Membrane protein of uncharacterized function (DUF340)</fullName>
    </submittedName>
    <submittedName>
        <fullName evidence="4">Permease</fullName>
    </submittedName>
</protein>
<dbReference type="AlphaFoldDB" id="A0A0F5F167"/>
<evidence type="ECO:0000313" key="9">
    <source>
        <dbReference type="Proteomes" id="UP001347884"/>
    </source>
</evidence>
<dbReference type="Proteomes" id="UP000254620">
    <property type="component" value="Unassembled WGS sequence"/>
</dbReference>
<dbReference type="STRING" id="728.VY92_06610"/>
<dbReference type="EMBL" id="UFSW01000001">
    <property type="protein sequence ID" value="SUU98567.1"/>
    <property type="molecule type" value="Genomic_DNA"/>
</dbReference>
<accession>A0A0F5F167</accession>
<feature type="transmembrane region" description="Helical" evidence="1">
    <location>
        <begin position="32"/>
        <end position="51"/>
    </location>
</feature>
<feature type="transmembrane region" description="Helical" evidence="1">
    <location>
        <begin position="234"/>
        <end position="255"/>
    </location>
</feature>
<evidence type="ECO:0000313" key="7">
    <source>
        <dbReference type="Proteomes" id="UP000254465"/>
    </source>
</evidence>
<feature type="transmembrane region" description="Helical" evidence="1">
    <location>
        <begin position="275"/>
        <end position="297"/>
    </location>
</feature>
<feature type="transmembrane region" description="Helical" evidence="1">
    <location>
        <begin position="205"/>
        <end position="227"/>
    </location>
</feature>
<reference evidence="2 9" key="3">
    <citation type="journal article" date="2022" name="Front. Microbiol.">
        <title>Commensal bacteria contribute to the growth of multidrug-resistant Avibacterium paragallinarum in chickens.</title>
        <authorList>
            <person name="Zhu J."/>
            <person name="Chen Y."/>
            <person name="Wu Y."/>
            <person name="Wang Y."/>
            <person name="Zhu K."/>
        </authorList>
    </citation>
    <scope>NUCLEOTIDE SEQUENCE [LARGE SCALE GENOMIC DNA]</scope>
    <source>
        <strain evidence="2 9">AV25</strain>
    </source>
</reference>
<keyword evidence="1" id="KW-1133">Transmembrane helix</keyword>
<dbReference type="eggNOG" id="COG2431">
    <property type="taxonomic scope" value="Bacteria"/>
</dbReference>
<evidence type="ECO:0000313" key="2">
    <source>
        <dbReference type="EMBL" id="MEE6042202.1"/>
    </source>
</evidence>
<sequence length="303" mass="33177">MFEGLLIVLAPMCFGYLVKTQNAALLQRINQIVMVLLYAILFIMGVSLGHLDDLTRTLPRIGISALTFAVIIQLCNLMGLIIYDKRVPLPLKRLGKDLPSRGRLLLDSAKLCSMVLLGFVVGLFTKQWLAFPFSTSTYALVLLIFFVGIQLRNNGIALKEVLFNKRGLYTGIIFIFTSLIGGVISAYVLHLPITQGLAIASGFGWYSLSSVVINDAWGPVFGSIAFFNDLSREILSLFVIPFFMFNYRSTAVGLAGATALDCTLPIIQRSGGIEVVPLAISFGFITNIVPPILLVFFSSIPLN</sequence>
<dbReference type="Pfam" id="PF03956">
    <property type="entry name" value="Lys_export"/>
    <property type="match status" value="1"/>
</dbReference>
<evidence type="ECO:0000313" key="5">
    <source>
        <dbReference type="EMBL" id="SUU98567.1"/>
    </source>
</evidence>
<feature type="transmembrane region" description="Helical" evidence="1">
    <location>
        <begin position="172"/>
        <end position="193"/>
    </location>
</feature>
<keyword evidence="1" id="KW-0812">Transmembrane</keyword>
<feature type="transmembrane region" description="Helical" evidence="1">
    <location>
        <begin position="63"/>
        <end position="83"/>
    </location>
</feature>
<feature type="transmembrane region" description="Helical" evidence="1">
    <location>
        <begin position="104"/>
        <end position="124"/>
    </location>
</feature>
<reference evidence="3 6" key="1">
    <citation type="submission" date="2018-06" db="EMBL/GenBank/DDBJ databases">
        <authorList>
            <person name="Teymurazov M."/>
            <person name="Kislichkina A."/>
            <person name="Abaymova A."/>
            <person name="Mukhina T."/>
            <person name="Mayskaya N."/>
            <person name="Svetoch E."/>
            <person name="Bogun A."/>
        </authorList>
    </citation>
    <scope>NUCLEOTIDE SEQUENCE [LARGE SCALE GENOMIC DNA]</scope>
    <source>
        <strain evidence="3 6">SCPM-O-B-8406</strain>
    </source>
</reference>
<dbReference type="OrthoDB" id="5451742at2"/>
<organism evidence="4 7">
    <name type="scientific">Avibacterium paragallinarum</name>
    <name type="common">Haemophilus gallinarum</name>
    <dbReference type="NCBI Taxonomy" id="728"/>
    <lineage>
        <taxon>Bacteria</taxon>
        <taxon>Pseudomonadati</taxon>
        <taxon>Pseudomonadota</taxon>
        <taxon>Gammaproteobacteria</taxon>
        <taxon>Pasteurellales</taxon>
        <taxon>Pasteurellaceae</taxon>
        <taxon>Avibacterium</taxon>
    </lineage>
</organism>
<dbReference type="GO" id="GO:0015661">
    <property type="term" value="F:L-lysine efflux transmembrane transporter activity"/>
    <property type="evidence" value="ECO:0007669"/>
    <property type="project" value="InterPro"/>
</dbReference>
<proteinExistence type="predicted"/>
<evidence type="ECO:0000313" key="4">
    <source>
        <dbReference type="EMBL" id="STO71440.1"/>
    </source>
</evidence>
<dbReference type="RefSeq" id="WP_017806259.1">
    <property type="nucleotide sequence ID" value="NZ_CP081939.1"/>
</dbReference>
<dbReference type="Proteomes" id="UP001347884">
    <property type="component" value="Unassembled WGS sequence"/>
</dbReference>
<name>A0A0F5F167_AVIPA</name>
<dbReference type="EMBL" id="QJPJ01000006">
    <property type="protein sequence ID" value="PXZ39288.1"/>
    <property type="molecule type" value="Genomic_DNA"/>
</dbReference>
<reference evidence="7 8" key="2">
    <citation type="submission" date="2018-06" db="EMBL/GenBank/DDBJ databases">
        <authorList>
            <consortium name="Pathogen Informatics"/>
            <person name="Doyle S."/>
        </authorList>
    </citation>
    <scope>NUCLEOTIDE SEQUENCE [LARGE SCALE GENOMIC DNA]</scope>
    <source>
        <strain evidence="5 8">NCTC10926</strain>
        <strain evidence="4 7">NCTC11296</strain>
    </source>
</reference>
<evidence type="ECO:0000313" key="8">
    <source>
        <dbReference type="Proteomes" id="UP000254620"/>
    </source>
</evidence>
<feature type="transmembrane region" description="Helical" evidence="1">
    <location>
        <begin position="130"/>
        <end position="151"/>
    </location>
</feature>
<dbReference type="EMBL" id="UGHK01000002">
    <property type="protein sequence ID" value="STO71440.1"/>
    <property type="molecule type" value="Genomic_DNA"/>
</dbReference>
<evidence type="ECO:0000313" key="3">
    <source>
        <dbReference type="EMBL" id="PXZ39288.1"/>
    </source>
</evidence>
<evidence type="ECO:0000256" key="1">
    <source>
        <dbReference type="SAM" id="Phobius"/>
    </source>
</evidence>
<dbReference type="PANTHER" id="PTHR35804:SF1">
    <property type="entry name" value="LYSINE EXPORTER LYSO"/>
    <property type="match status" value="1"/>
</dbReference>
<dbReference type="PANTHER" id="PTHR35804">
    <property type="entry name" value="LYSINE EXPORTER LYSO"/>
    <property type="match status" value="1"/>
</dbReference>
<evidence type="ECO:0000313" key="6">
    <source>
        <dbReference type="Proteomes" id="UP000247594"/>
    </source>
</evidence>
<dbReference type="GO" id="GO:0005886">
    <property type="term" value="C:plasma membrane"/>
    <property type="evidence" value="ECO:0007669"/>
    <property type="project" value="TreeGrafter"/>
</dbReference>
<feature type="transmembrane region" description="Helical" evidence="1">
    <location>
        <begin position="6"/>
        <end position="25"/>
    </location>
</feature>
<dbReference type="Proteomes" id="UP000247594">
    <property type="component" value="Unassembled WGS sequence"/>
</dbReference>
<keyword evidence="1" id="KW-0472">Membrane</keyword>
<dbReference type="EMBL" id="JAMDKF010000025">
    <property type="protein sequence ID" value="MEE6042202.1"/>
    <property type="molecule type" value="Genomic_DNA"/>
</dbReference>
<dbReference type="InterPro" id="IPR005642">
    <property type="entry name" value="LysO"/>
</dbReference>
<reference evidence="2" key="4">
    <citation type="submission" date="2022-05" db="EMBL/GenBank/DDBJ databases">
        <authorList>
            <person name="Chen Y."/>
            <person name="Zhu J."/>
            <person name="Zhu K."/>
        </authorList>
    </citation>
    <scope>NUCLEOTIDE SEQUENCE</scope>
    <source>
        <strain evidence="2">AV25</strain>
    </source>
</reference>
<dbReference type="Proteomes" id="UP000254465">
    <property type="component" value="Unassembled WGS sequence"/>
</dbReference>
<gene>
    <name evidence="3" type="ORF">DM482_04900</name>
    <name evidence="2" type="ORF">M5S13_09965</name>
    <name evidence="5" type="ORF">NCTC10926_02003</name>
    <name evidence="4" type="ORF">NCTC11296_01341</name>
</gene>